<keyword evidence="2" id="KW-0175">Coiled coil</keyword>
<name>A0A0L0RYT6_ALLM3</name>
<dbReference type="VEuPathDB" id="FungiDB:AMAG_01436"/>
<dbReference type="Pfam" id="PF00225">
    <property type="entry name" value="Kinesin"/>
    <property type="match status" value="2"/>
</dbReference>
<gene>
    <name evidence="4" type="ORF">AMAG_01436</name>
</gene>
<keyword evidence="1" id="KW-0067">ATP-binding</keyword>
<protein>
    <recommendedName>
        <fullName evidence="3">Kinesin motor domain-containing protein</fullName>
    </recommendedName>
</protein>
<dbReference type="Proteomes" id="UP000054350">
    <property type="component" value="Unassembled WGS sequence"/>
</dbReference>
<dbReference type="InterPro" id="IPR001752">
    <property type="entry name" value="Kinesin_motor_dom"/>
</dbReference>
<dbReference type="InterPro" id="IPR027417">
    <property type="entry name" value="P-loop_NTPase"/>
</dbReference>
<dbReference type="PANTHER" id="PTHR24115:SF799">
    <property type="entry name" value="KINESIN-LIKE PROTEIN"/>
    <property type="match status" value="1"/>
</dbReference>
<feature type="coiled-coil region" evidence="2">
    <location>
        <begin position="328"/>
        <end position="365"/>
    </location>
</feature>
<dbReference type="GO" id="GO:0016887">
    <property type="term" value="F:ATP hydrolysis activity"/>
    <property type="evidence" value="ECO:0007669"/>
    <property type="project" value="TreeGrafter"/>
</dbReference>
<evidence type="ECO:0000313" key="4">
    <source>
        <dbReference type="EMBL" id="KNE55547.1"/>
    </source>
</evidence>
<feature type="domain" description="Kinesin motor" evidence="3">
    <location>
        <begin position="48"/>
        <end position="484"/>
    </location>
</feature>
<dbReference type="PROSITE" id="PS50067">
    <property type="entry name" value="KINESIN_MOTOR_2"/>
    <property type="match status" value="1"/>
</dbReference>
<dbReference type="InterPro" id="IPR036961">
    <property type="entry name" value="Kinesin_motor_dom_sf"/>
</dbReference>
<dbReference type="InterPro" id="IPR027640">
    <property type="entry name" value="Kinesin-like_fam"/>
</dbReference>
<keyword evidence="5" id="KW-1185">Reference proteome</keyword>
<dbReference type="GO" id="GO:0005871">
    <property type="term" value="C:kinesin complex"/>
    <property type="evidence" value="ECO:0007669"/>
    <property type="project" value="TreeGrafter"/>
</dbReference>
<dbReference type="STRING" id="578462.A0A0L0RYT6"/>
<evidence type="ECO:0000256" key="1">
    <source>
        <dbReference type="PROSITE-ProRule" id="PRU00283"/>
    </source>
</evidence>
<comment type="similarity">
    <text evidence="1">Belongs to the TRAFAC class myosin-kinesin ATPase superfamily. Kinesin family.</text>
</comment>
<dbReference type="EMBL" id="GG745329">
    <property type="protein sequence ID" value="KNE55547.1"/>
    <property type="molecule type" value="Genomic_DNA"/>
</dbReference>
<dbReference type="OMA" id="EMRIRGH"/>
<dbReference type="AlphaFoldDB" id="A0A0L0RYT6"/>
<dbReference type="SMART" id="SM00129">
    <property type="entry name" value="KISc"/>
    <property type="match status" value="1"/>
</dbReference>
<dbReference type="GO" id="GO:0007018">
    <property type="term" value="P:microtubule-based movement"/>
    <property type="evidence" value="ECO:0007669"/>
    <property type="project" value="InterPro"/>
</dbReference>
<evidence type="ECO:0000259" key="3">
    <source>
        <dbReference type="PROSITE" id="PS50067"/>
    </source>
</evidence>
<dbReference type="eggNOG" id="KOG0246">
    <property type="taxonomic scope" value="Eukaryota"/>
</dbReference>
<proteinExistence type="inferred from homology"/>
<organism evidence="4 5">
    <name type="scientific">Allomyces macrogynus (strain ATCC 38327)</name>
    <name type="common">Allomyces javanicus var. macrogynus</name>
    <dbReference type="NCBI Taxonomy" id="578462"/>
    <lineage>
        <taxon>Eukaryota</taxon>
        <taxon>Fungi</taxon>
        <taxon>Fungi incertae sedis</taxon>
        <taxon>Blastocladiomycota</taxon>
        <taxon>Blastocladiomycetes</taxon>
        <taxon>Blastocladiales</taxon>
        <taxon>Blastocladiaceae</taxon>
        <taxon>Allomyces</taxon>
    </lineage>
</organism>
<dbReference type="PANTHER" id="PTHR24115">
    <property type="entry name" value="KINESIN-RELATED"/>
    <property type="match status" value="1"/>
</dbReference>
<sequence>MAAPVTSTRLSEAELQEVQEIIHALAIQQGAADGANLTRPAASNAKSTFEVFAKVRPLLPTETQAVLPGLTTETTLHDDDHATVTALHAAPGHAAIGHFHGVLGTTSTNANVFSAAIDTRLDVALAGGTLSVFCYGHTGAGKTYTMLGKPGLEPGLYSLLTDQLLARLDDGQALHVRFVELHNKKVYDLLDDRSECHLRENADGEMRIRGHVKLLEDGRVYAMNQRSVLVKNADDAAEVLAVGLAHRAAGASSLNDQSSRSHGVLELEIVNDDLIRARDEVAEAEATAIPLGKAAIDRNIGFWTTSGLVRMDGRTMVLTCDDDEDVDVSDWMDRLRQEAAEIKAAEAASQEANQAHDEARQRERDVIAEAGGAIGGKVLLVDLAGADKDDRDLAKAGTTREEKAESIYINKSLLALQRCITAIASGVGKPPFRDSTLTRVLAPVLKPASGRPAASIMVVNVSPSAELAKYTTNSLRYGSLASSAASKH</sequence>
<accession>A0A0L0RYT6</accession>
<evidence type="ECO:0000313" key="5">
    <source>
        <dbReference type="Proteomes" id="UP000054350"/>
    </source>
</evidence>
<dbReference type="eggNOG" id="KOG0245">
    <property type="taxonomic scope" value="Eukaryota"/>
</dbReference>
<dbReference type="Gene3D" id="3.40.850.10">
    <property type="entry name" value="Kinesin motor domain"/>
    <property type="match status" value="1"/>
</dbReference>
<keyword evidence="1" id="KW-0547">Nucleotide-binding</keyword>
<reference evidence="5" key="2">
    <citation type="submission" date="2009-11" db="EMBL/GenBank/DDBJ databases">
        <title>The Genome Sequence of Allomyces macrogynus strain ATCC 38327.</title>
        <authorList>
            <consortium name="The Broad Institute Genome Sequencing Platform"/>
            <person name="Russ C."/>
            <person name="Cuomo C."/>
            <person name="Shea T."/>
            <person name="Young S.K."/>
            <person name="Zeng Q."/>
            <person name="Koehrsen M."/>
            <person name="Haas B."/>
            <person name="Borodovsky M."/>
            <person name="Guigo R."/>
            <person name="Alvarado L."/>
            <person name="Berlin A."/>
            <person name="Borenstein D."/>
            <person name="Chen Z."/>
            <person name="Engels R."/>
            <person name="Freedman E."/>
            <person name="Gellesch M."/>
            <person name="Goldberg J."/>
            <person name="Griggs A."/>
            <person name="Gujja S."/>
            <person name="Heiman D."/>
            <person name="Hepburn T."/>
            <person name="Howarth C."/>
            <person name="Jen D."/>
            <person name="Larson L."/>
            <person name="Lewis B."/>
            <person name="Mehta T."/>
            <person name="Park D."/>
            <person name="Pearson M."/>
            <person name="Roberts A."/>
            <person name="Saif S."/>
            <person name="Shenoy N."/>
            <person name="Sisk P."/>
            <person name="Stolte C."/>
            <person name="Sykes S."/>
            <person name="Walk T."/>
            <person name="White J."/>
            <person name="Yandava C."/>
            <person name="Burger G."/>
            <person name="Gray M.W."/>
            <person name="Holland P.W.H."/>
            <person name="King N."/>
            <person name="Lang F.B.F."/>
            <person name="Roger A.J."/>
            <person name="Ruiz-Trillo I."/>
            <person name="Lander E."/>
            <person name="Nusbaum C."/>
        </authorList>
    </citation>
    <scope>NUCLEOTIDE SEQUENCE [LARGE SCALE GENOMIC DNA]</scope>
    <source>
        <strain evidence="5">ATCC 38327</strain>
    </source>
</reference>
<dbReference type="GO" id="GO:0005524">
    <property type="term" value="F:ATP binding"/>
    <property type="evidence" value="ECO:0007669"/>
    <property type="project" value="UniProtKB-UniRule"/>
</dbReference>
<dbReference type="GO" id="GO:0008017">
    <property type="term" value="F:microtubule binding"/>
    <property type="evidence" value="ECO:0007669"/>
    <property type="project" value="InterPro"/>
</dbReference>
<dbReference type="GO" id="GO:0005874">
    <property type="term" value="C:microtubule"/>
    <property type="evidence" value="ECO:0007669"/>
    <property type="project" value="TreeGrafter"/>
</dbReference>
<dbReference type="PRINTS" id="PR00380">
    <property type="entry name" value="KINESINHEAVY"/>
</dbReference>
<dbReference type="OrthoDB" id="3176171at2759"/>
<dbReference type="GO" id="GO:0003777">
    <property type="term" value="F:microtubule motor activity"/>
    <property type="evidence" value="ECO:0007669"/>
    <property type="project" value="InterPro"/>
</dbReference>
<feature type="binding site" evidence="1">
    <location>
        <begin position="136"/>
        <end position="143"/>
    </location>
    <ligand>
        <name>ATP</name>
        <dbReference type="ChEBI" id="CHEBI:30616"/>
    </ligand>
</feature>
<reference evidence="4 5" key="1">
    <citation type="submission" date="2009-11" db="EMBL/GenBank/DDBJ databases">
        <title>Annotation of Allomyces macrogynus ATCC 38327.</title>
        <authorList>
            <consortium name="The Broad Institute Genome Sequencing Platform"/>
            <person name="Russ C."/>
            <person name="Cuomo C."/>
            <person name="Burger G."/>
            <person name="Gray M.W."/>
            <person name="Holland P.W.H."/>
            <person name="King N."/>
            <person name="Lang F.B.F."/>
            <person name="Roger A.J."/>
            <person name="Ruiz-Trillo I."/>
            <person name="Young S.K."/>
            <person name="Zeng Q."/>
            <person name="Gargeya S."/>
            <person name="Fitzgerald M."/>
            <person name="Haas B."/>
            <person name="Abouelleil A."/>
            <person name="Alvarado L."/>
            <person name="Arachchi H.M."/>
            <person name="Berlin A."/>
            <person name="Chapman S.B."/>
            <person name="Gearin G."/>
            <person name="Goldberg J."/>
            <person name="Griggs A."/>
            <person name="Gujja S."/>
            <person name="Hansen M."/>
            <person name="Heiman D."/>
            <person name="Howarth C."/>
            <person name="Larimer J."/>
            <person name="Lui A."/>
            <person name="MacDonald P.J.P."/>
            <person name="McCowen C."/>
            <person name="Montmayeur A."/>
            <person name="Murphy C."/>
            <person name="Neiman D."/>
            <person name="Pearson M."/>
            <person name="Priest M."/>
            <person name="Roberts A."/>
            <person name="Saif S."/>
            <person name="Shea T."/>
            <person name="Sisk P."/>
            <person name="Stolte C."/>
            <person name="Sykes S."/>
            <person name="Wortman J."/>
            <person name="Nusbaum C."/>
            <person name="Birren B."/>
        </authorList>
    </citation>
    <scope>NUCLEOTIDE SEQUENCE [LARGE SCALE GENOMIC DNA]</scope>
    <source>
        <strain evidence="4 5">ATCC 38327</strain>
    </source>
</reference>
<keyword evidence="1" id="KW-0505">Motor protein</keyword>
<evidence type="ECO:0000256" key="2">
    <source>
        <dbReference type="SAM" id="Coils"/>
    </source>
</evidence>
<dbReference type="SUPFAM" id="SSF52540">
    <property type="entry name" value="P-loop containing nucleoside triphosphate hydrolases"/>
    <property type="match status" value="1"/>
</dbReference>